<proteinExistence type="inferred from homology"/>
<dbReference type="Gene3D" id="3.40.1620.10">
    <property type="entry name" value="YefM-like domain"/>
    <property type="match status" value="1"/>
</dbReference>
<evidence type="ECO:0000256" key="1">
    <source>
        <dbReference type="ARBA" id="ARBA00009981"/>
    </source>
</evidence>
<gene>
    <name evidence="3" type="ORF">A3B92_03020</name>
</gene>
<dbReference type="NCBIfam" id="TIGR01552">
    <property type="entry name" value="phd_fam"/>
    <property type="match status" value="1"/>
</dbReference>
<evidence type="ECO:0000313" key="3">
    <source>
        <dbReference type="EMBL" id="OGY63602.1"/>
    </source>
</evidence>
<comment type="caution">
    <text evidence="3">The sequence shown here is derived from an EMBL/GenBank/DDBJ whole genome shotgun (WGS) entry which is preliminary data.</text>
</comment>
<accession>A0A1G1ZGB7</accession>
<dbReference type="Proteomes" id="UP000177960">
    <property type="component" value="Unassembled WGS sequence"/>
</dbReference>
<evidence type="ECO:0000256" key="2">
    <source>
        <dbReference type="RuleBase" id="RU362080"/>
    </source>
</evidence>
<name>A0A1G1ZGB7_9BACT</name>
<dbReference type="STRING" id="1798404.A3B92_03020"/>
<dbReference type="EMBL" id="MHJG01000020">
    <property type="protein sequence ID" value="OGY63602.1"/>
    <property type="molecule type" value="Genomic_DNA"/>
</dbReference>
<dbReference type="Pfam" id="PF02604">
    <property type="entry name" value="PhdYeFM_antitox"/>
    <property type="match status" value="1"/>
</dbReference>
<organism evidence="3 4">
    <name type="scientific">Candidatus Harrisonbacteria bacterium RIFCSPHIGHO2_02_FULL_42_16</name>
    <dbReference type="NCBI Taxonomy" id="1798404"/>
    <lineage>
        <taxon>Bacteria</taxon>
        <taxon>Candidatus Harrisoniibacteriota</taxon>
    </lineage>
</organism>
<reference evidence="3 4" key="1">
    <citation type="journal article" date="2016" name="Nat. Commun.">
        <title>Thousands of microbial genomes shed light on interconnected biogeochemical processes in an aquifer system.</title>
        <authorList>
            <person name="Anantharaman K."/>
            <person name="Brown C.T."/>
            <person name="Hug L.A."/>
            <person name="Sharon I."/>
            <person name="Castelle C.J."/>
            <person name="Probst A.J."/>
            <person name="Thomas B.C."/>
            <person name="Singh A."/>
            <person name="Wilkins M.J."/>
            <person name="Karaoz U."/>
            <person name="Brodie E.L."/>
            <person name="Williams K.H."/>
            <person name="Hubbard S.S."/>
            <person name="Banfield J.F."/>
        </authorList>
    </citation>
    <scope>NUCLEOTIDE SEQUENCE [LARGE SCALE GENOMIC DNA]</scope>
</reference>
<evidence type="ECO:0000313" key="4">
    <source>
        <dbReference type="Proteomes" id="UP000177960"/>
    </source>
</evidence>
<comment type="function">
    <text evidence="2">Antitoxin component of a type II toxin-antitoxin (TA) system.</text>
</comment>
<dbReference type="AlphaFoldDB" id="A0A1G1ZGB7"/>
<dbReference type="SUPFAM" id="SSF143120">
    <property type="entry name" value="YefM-like"/>
    <property type="match status" value="1"/>
</dbReference>
<comment type="similarity">
    <text evidence="1 2">Belongs to the phD/YefM antitoxin family.</text>
</comment>
<sequence length="64" mass="7470">MNISLQNPQVIIKNGKPRAVILDIKKYKQLLKLAEDREDLAELRRIKTGKTSFRKLDDYLKDSV</sequence>
<protein>
    <recommendedName>
        <fullName evidence="2">Antitoxin</fullName>
    </recommendedName>
</protein>
<dbReference type="InterPro" id="IPR036165">
    <property type="entry name" value="YefM-like_sf"/>
</dbReference>
<dbReference type="InterPro" id="IPR006442">
    <property type="entry name" value="Antitoxin_Phd/YefM"/>
</dbReference>